<gene>
    <name evidence="1" type="ORF">CCAM_LOCUS36887</name>
</gene>
<keyword evidence="2" id="KW-1185">Reference proteome</keyword>
<reference evidence="1 2" key="1">
    <citation type="submission" date="2018-04" db="EMBL/GenBank/DDBJ databases">
        <authorList>
            <person name="Vogel A."/>
        </authorList>
    </citation>
    <scope>NUCLEOTIDE SEQUENCE [LARGE SCALE GENOMIC DNA]</scope>
</reference>
<protein>
    <submittedName>
        <fullName evidence="1">Uncharacterized protein</fullName>
    </submittedName>
</protein>
<organism evidence="1 2">
    <name type="scientific">Cuscuta campestris</name>
    <dbReference type="NCBI Taxonomy" id="132261"/>
    <lineage>
        <taxon>Eukaryota</taxon>
        <taxon>Viridiplantae</taxon>
        <taxon>Streptophyta</taxon>
        <taxon>Embryophyta</taxon>
        <taxon>Tracheophyta</taxon>
        <taxon>Spermatophyta</taxon>
        <taxon>Magnoliopsida</taxon>
        <taxon>eudicotyledons</taxon>
        <taxon>Gunneridae</taxon>
        <taxon>Pentapetalae</taxon>
        <taxon>asterids</taxon>
        <taxon>lamiids</taxon>
        <taxon>Solanales</taxon>
        <taxon>Convolvulaceae</taxon>
        <taxon>Cuscuteae</taxon>
        <taxon>Cuscuta</taxon>
        <taxon>Cuscuta subgen. Grammica</taxon>
        <taxon>Cuscuta sect. Cleistogrammica</taxon>
    </lineage>
</organism>
<accession>A0A484N1H0</accession>
<evidence type="ECO:0000313" key="2">
    <source>
        <dbReference type="Proteomes" id="UP000595140"/>
    </source>
</evidence>
<sequence length="84" mass="9016">MLKALTITARAGLGQQHGGLLDLGFALVSGYREYTMNVPDIVCSLGSIWEGCICISAVKSMDEQKIEMKLMDREATVSSYVGGS</sequence>
<dbReference type="AlphaFoldDB" id="A0A484N1H0"/>
<proteinExistence type="predicted"/>
<dbReference type="EMBL" id="OOIL02005511">
    <property type="protein sequence ID" value="VFQ95111.1"/>
    <property type="molecule type" value="Genomic_DNA"/>
</dbReference>
<dbReference type="Proteomes" id="UP000595140">
    <property type="component" value="Unassembled WGS sequence"/>
</dbReference>
<name>A0A484N1H0_9ASTE</name>
<evidence type="ECO:0000313" key="1">
    <source>
        <dbReference type="EMBL" id="VFQ95111.1"/>
    </source>
</evidence>